<evidence type="ECO:0000256" key="2">
    <source>
        <dbReference type="ARBA" id="ARBA00023125"/>
    </source>
</evidence>
<dbReference type="PANTHER" id="PTHR46796">
    <property type="entry name" value="HTH-TYPE TRANSCRIPTIONAL ACTIVATOR RHAS-RELATED"/>
    <property type="match status" value="1"/>
</dbReference>
<evidence type="ECO:0000256" key="3">
    <source>
        <dbReference type="ARBA" id="ARBA00023163"/>
    </source>
</evidence>
<dbReference type="Proteomes" id="UP000604481">
    <property type="component" value="Unassembled WGS sequence"/>
</dbReference>
<dbReference type="SUPFAM" id="SSF51182">
    <property type="entry name" value="RmlC-like cupins"/>
    <property type="match status" value="1"/>
</dbReference>
<dbReference type="RefSeq" id="WP_194117061.1">
    <property type="nucleotide sequence ID" value="NZ_JADFUA010000010.1"/>
</dbReference>
<keyword evidence="1" id="KW-0805">Transcription regulation</keyword>
<evidence type="ECO:0000313" key="5">
    <source>
        <dbReference type="EMBL" id="MBE9610514.1"/>
    </source>
</evidence>
<keyword evidence="3" id="KW-0804">Transcription</keyword>
<dbReference type="PRINTS" id="PR00032">
    <property type="entry name" value="HTHARAC"/>
</dbReference>
<dbReference type="PANTHER" id="PTHR46796:SF6">
    <property type="entry name" value="ARAC SUBFAMILY"/>
    <property type="match status" value="1"/>
</dbReference>
<feature type="domain" description="HTH araC/xylS-type" evidence="4">
    <location>
        <begin position="187"/>
        <end position="284"/>
    </location>
</feature>
<dbReference type="SMART" id="SM00342">
    <property type="entry name" value="HTH_ARAC"/>
    <property type="match status" value="1"/>
</dbReference>
<name>A0A8J7FQN2_9NEIS</name>
<dbReference type="InterPro" id="IPR020449">
    <property type="entry name" value="Tscrpt_reg_AraC-type_HTH"/>
</dbReference>
<accession>A0A8J7FQN2</accession>
<dbReference type="InterPro" id="IPR018060">
    <property type="entry name" value="HTH_AraC"/>
</dbReference>
<dbReference type="Pfam" id="PF12833">
    <property type="entry name" value="HTH_18"/>
    <property type="match status" value="1"/>
</dbReference>
<comment type="caution">
    <text evidence="5">The sequence shown here is derived from an EMBL/GenBank/DDBJ whole genome shotgun (WGS) entry which is preliminary data.</text>
</comment>
<gene>
    <name evidence="5" type="ORF">INR99_14325</name>
</gene>
<keyword evidence="2" id="KW-0238">DNA-binding</keyword>
<organism evidence="5 6">
    <name type="scientific">Chitinilyticum piscinae</name>
    <dbReference type="NCBI Taxonomy" id="2866724"/>
    <lineage>
        <taxon>Bacteria</taxon>
        <taxon>Pseudomonadati</taxon>
        <taxon>Pseudomonadota</taxon>
        <taxon>Betaproteobacteria</taxon>
        <taxon>Neisseriales</taxon>
        <taxon>Chitinibacteraceae</taxon>
        <taxon>Chitinilyticum</taxon>
    </lineage>
</organism>
<dbReference type="InterPro" id="IPR018062">
    <property type="entry name" value="HTH_AraC-typ_CS"/>
</dbReference>
<dbReference type="PROSITE" id="PS01124">
    <property type="entry name" value="HTH_ARAC_FAMILY_2"/>
    <property type="match status" value="1"/>
</dbReference>
<dbReference type="PROSITE" id="PS00041">
    <property type="entry name" value="HTH_ARAC_FAMILY_1"/>
    <property type="match status" value="1"/>
</dbReference>
<evidence type="ECO:0000259" key="4">
    <source>
        <dbReference type="PROSITE" id="PS01124"/>
    </source>
</evidence>
<dbReference type="EMBL" id="JADFUA010000010">
    <property type="protein sequence ID" value="MBE9610514.1"/>
    <property type="molecule type" value="Genomic_DNA"/>
</dbReference>
<protein>
    <submittedName>
        <fullName evidence="5">Helix-turn-helix transcriptional regulator</fullName>
    </submittedName>
</protein>
<dbReference type="InterPro" id="IPR050204">
    <property type="entry name" value="AraC_XylS_family_regulators"/>
</dbReference>
<dbReference type="GO" id="GO:0003700">
    <property type="term" value="F:DNA-binding transcription factor activity"/>
    <property type="evidence" value="ECO:0007669"/>
    <property type="project" value="InterPro"/>
</dbReference>
<reference evidence="5 6" key="1">
    <citation type="submission" date="2020-10" db="EMBL/GenBank/DDBJ databases">
        <title>The genome sequence of Chitinilyticum litopenaei 4Y14.</title>
        <authorList>
            <person name="Liu Y."/>
        </authorList>
    </citation>
    <scope>NUCLEOTIDE SEQUENCE [LARGE SCALE GENOMIC DNA]</scope>
    <source>
        <strain evidence="5 6">4Y14</strain>
    </source>
</reference>
<keyword evidence="6" id="KW-1185">Reference proteome</keyword>
<proteinExistence type="predicted"/>
<evidence type="ECO:0000313" key="6">
    <source>
        <dbReference type="Proteomes" id="UP000604481"/>
    </source>
</evidence>
<evidence type="ECO:0000256" key="1">
    <source>
        <dbReference type="ARBA" id="ARBA00023015"/>
    </source>
</evidence>
<dbReference type="Gene3D" id="1.10.10.60">
    <property type="entry name" value="Homeodomain-like"/>
    <property type="match status" value="1"/>
</dbReference>
<dbReference type="InterPro" id="IPR009057">
    <property type="entry name" value="Homeodomain-like_sf"/>
</dbReference>
<dbReference type="AlphaFoldDB" id="A0A8J7FQN2"/>
<dbReference type="GO" id="GO:0043565">
    <property type="term" value="F:sequence-specific DNA binding"/>
    <property type="evidence" value="ECO:0007669"/>
    <property type="project" value="InterPro"/>
</dbReference>
<dbReference type="InterPro" id="IPR011051">
    <property type="entry name" value="RmlC_Cupin_sf"/>
</dbReference>
<dbReference type="SUPFAM" id="SSF46689">
    <property type="entry name" value="Homeodomain-like"/>
    <property type="match status" value="1"/>
</dbReference>
<sequence length="286" mass="31852">MATIYYERFDVEEGGRLVGAHVYHKASCPPMRSRGIFMCGVAAPTGLCEIERIDAPFHVLLFILDGSAELFEGEAVWQVGPGQFGVLPRGGQRGFRRVGEAALPHVWFLLRDDPRWDFMDRSTPWIGNSQDGALLWDAVSLFQREACRQNAGESDALVIPALDLVSQLLERTLGVFRPQEGWAARLQALFDAIAREPAADWPVPRLATLLGVTPSHLHRLCRSQLGQPPGQLVFAARMQAAKTRLLQGERVSEVAHAVGYQEIASFSRRFRAHFGINPSEMQPRQN</sequence>